<keyword evidence="2" id="KW-0472">Membrane</keyword>
<dbReference type="InterPro" id="IPR050972">
    <property type="entry name" value="SDr-like"/>
</dbReference>
<feature type="compositionally biased region" description="Basic and acidic residues" evidence="1">
    <location>
        <begin position="136"/>
        <end position="152"/>
    </location>
</feature>
<feature type="compositionally biased region" description="Low complexity" evidence="1">
    <location>
        <begin position="163"/>
        <end position="174"/>
    </location>
</feature>
<name>A0AAJ5X4R7_9SPHN</name>
<accession>A0AAJ5X4R7</accession>
<keyword evidence="2" id="KW-1133">Transmembrane helix</keyword>
<gene>
    <name evidence="3" type="ORF">P0Y56_05405</name>
</gene>
<dbReference type="Gene3D" id="1.10.150.20">
    <property type="entry name" value="5' to 3' exonuclease, C-terminal subdomain"/>
    <property type="match status" value="1"/>
</dbReference>
<feature type="transmembrane region" description="Helical" evidence="2">
    <location>
        <begin position="6"/>
        <end position="29"/>
    </location>
</feature>
<dbReference type="AlphaFoldDB" id="A0AAJ5X4R7"/>
<keyword evidence="2" id="KW-0812">Transmembrane</keyword>
<feature type="region of interest" description="Disordered" evidence="1">
    <location>
        <begin position="54"/>
        <end position="187"/>
    </location>
</feature>
<dbReference type="EMBL" id="CP119316">
    <property type="protein sequence ID" value="WEK47730.1"/>
    <property type="molecule type" value="Genomic_DNA"/>
</dbReference>
<feature type="compositionally biased region" description="Pro residues" evidence="1">
    <location>
        <begin position="75"/>
        <end position="93"/>
    </location>
</feature>
<dbReference type="PANTHER" id="PTHR34403">
    <property type="entry name" value="TOL-PAL SYSTEM PROTEIN TOLA"/>
    <property type="match status" value="1"/>
</dbReference>
<evidence type="ECO:0000313" key="4">
    <source>
        <dbReference type="Proteomes" id="UP001218362"/>
    </source>
</evidence>
<organism evidence="3 4">
    <name type="scientific">Candidatus Andeanibacterium colombiense</name>
    <dbReference type="NCBI Taxonomy" id="3121345"/>
    <lineage>
        <taxon>Bacteria</taxon>
        <taxon>Pseudomonadati</taxon>
        <taxon>Pseudomonadota</taxon>
        <taxon>Alphaproteobacteria</taxon>
        <taxon>Sphingomonadales</taxon>
        <taxon>Sphingomonadaceae</taxon>
        <taxon>Candidatus Andeanibacterium</taxon>
    </lineage>
</organism>
<dbReference type="PANTHER" id="PTHR34403:SF8">
    <property type="entry name" value="TOL-PAL SYSTEM PROTEIN TOLA"/>
    <property type="match status" value="1"/>
</dbReference>
<sequence length="266" mass="26973">MAEFLAANPWVIGAVVVLALVLVWWLFVANRKTKVTLSKPDVLDEGVAPAKRNQALIDSPSAAKTPGSVLGSAPAPKPAPAPAAAPAPVPAPKPAAKAAPKPKAPAKPKAKAEPKPAVKAAPAPKPVPAPKAKAAPKTEAKAAAKPAAEPKAKAVPKAKAAPKAKAEPKAAPAPKAAPKPKPAPKSVAPDALIQIKGLGPKMEVLLRDLGVTRFAQIAAWSDADIARIDQQLGSFAGRIARDNFVEQAKLLGAGDIAGFEAKFGAL</sequence>
<dbReference type="KEGG" id="acob:P0Y56_05405"/>
<dbReference type="Proteomes" id="UP001218362">
    <property type="component" value="Chromosome"/>
</dbReference>
<evidence type="ECO:0000256" key="2">
    <source>
        <dbReference type="SAM" id="Phobius"/>
    </source>
</evidence>
<reference evidence="3" key="1">
    <citation type="submission" date="2023-03" db="EMBL/GenBank/DDBJ databases">
        <title>Andean soil-derived lignocellulolytic bacterial consortium as a source of novel taxa and putative plastic-active enzymes.</title>
        <authorList>
            <person name="Diaz-Garcia L."/>
            <person name="Chuvochina M."/>
            <person name="Feuerriegel G."/>
            <person name="Bunk B."/>
            <person name="Sproer C."/>
            <person name="Streit W.R."/>
            <person name="Rodriguez L.M."/>
            <person name="Overmann J."/>
            <person name="Jimenez D.J."/>
        </authorList>
    </citation>
    <scope>NUCLEOTIDE SEQUENCE</scope>
    <source>
        <strain evidence="3">MAG 26</strain>
    </source>
</reference>
<evidence type="ECO:0000256" key="1">
    <source>
        <dbReference type="SAM" id="MobiDB-lite"/>
    </source>
</evidence>
<proteinExistence type="predicted"/>
<protein>
    <submittedName>
        <fullName evidence="3">Uncharacterized protein</fullName>
    </submittedName>
</protein>
<evidence type="ECO:0000313" key="3">
    <source>
        <dbReference type="EMBL" id="WEK47730.1"/>
    </source>
</evidence>